<dbReference type="Proteomes" id="UP000053477">
    <property type="component" value="Unassembled WGS sequence"/>
</dbReference>
<dbReference type="AlphaFoldDB" id="A0A0H2RTV5"/>
<sequence length="757" mass="85710">MFAEGRGAYDIPSTQMSTIFAQGTGGAQGEEIELQERSSSRQIRKSLDRVFKLAKAFCETSTSVVKSTRRKKSKRKGCNNAPPPAPTYCRSQGFDWWIGSSRSRLETGLVVSCMSHPSNEDGPRKCEETGRTVDEPDGQIVLWKAKEVGKIVTPECLSREVSTCTASEALEGASKGLLPLIKLVCERFPTSLSYLRPNVLEFLFMHLDASNVPSFDSPPTSAASTDLGDGPVTFQSQEIECASTVIWSFKKVFYDNRCFGLAGGCRKFSPILMSSWFGVYRWIEYFYQTIIEFDLGNDDFKLSFVDGSIHLFAFFSWIDNVRDVLAETPGAMRLLTRLWLRHHKLPKANPYETTILMNVIREGNKHDIDEMAETLEGGALELVQEIIEPYRQFLASPSGILEDRILSLLPIFGHFSVRPKNSLCRELLINNGVRELVRSYLRCVTNPMSSRSHKYIVHASTVVFKFFGELWRSTPGYTWVVQAFKAGLLELFMRCWGFLPILTRDYAEITLDGFLDFSMRYLAVLPVLQTALAAIREFEDTVNDLERIAGNLTNYRLEKYESICDFCIGFAEDVKKCQGCEKAFYCSRECQSQAWKKGGHRGVCQKVKLNKNEPKEVHRELLLRIAMKELERNIDELLSSPIPSRKSFEPNEKAESIGIVIALAYPRGAIMKAAVLEPGDEWLERDDILYEPDPAAKRERIRLADGAVAHLKVAISRGQHARVEHYEVPNFWMTIKGGEETPKMIVVRALQDLVYLE</sequence>
<dbReference type="SUPFAM" id="SSF144232">
    <property type="entry name" value="HIT/MYND zinc finger-like"/>
    <property type="match status" value="1"/>
</dbReference>
<dbReference type="GO" id="GO:0008270">
    <property type="term" value="F:zinc ion binding"/>
    <property type="evidence" value="ECO:0007669"/>
    <property type="project" value="UniProtKB-KW"/>
</dbReference>
<dbReference type="PROSITE" id="PS01360">
    <property type="entry name" value="ZF_MYND_1"/>
    <property type="match status" value="1"/>
</dbReference>
<name>A0A0H2RTV5_9AGAM</name>
<keyword evidence="3" id="KW-0862">Zinc</keyword>
<keyword evidence="2 4" id="KW-0863">Zinc-finger</keyword>
<keyword evidence="1" id="KW-0479">Metal-binding</keyword>
<evidence type="ECO:0000256" key="1">
    <source>
        <dbReference type="ARBA" id="ARBA00022723"/>
    </source>
</evidence>
<dbReference type="InParanoid" id="A0A0H2RTV5"/>
<dbReference type="EMBL" id="KQ085935">
    <property type="protein sequence ID" value="KLO15017.1"/>
    <property type="molecule type" value="Genomic_DNA"/>
</dbReference>
<dbReference type="OrthoDB" id="2881796at2759"/>
<dbReference type="PROSITE" id="PS50865">
    <property type="entry name" value="ZF_MYND_2"/>
    <property type="match status" value="1"/>
</dbReference>
<feature type="domain" description="MYND-type" evidence="5">
    <location>
        <begin position="564"/>
        <end position="604"/>
    </location>
</feature>
<keyword evidence="7" id="KW-1185">Reference proteome</keyword>
<evidence type="ECO:0000256" key="4">
    <source>
        <dbReference type="PROSITE-ProRule" id="PRU00134"/>
    </source>
</evidence>
<proteinExistence type="predicted"/>
<reference evidence="6 7" key="1">
    <citation type="submission" date="2015-04" db="EMBL/GenBank/DDBJ databases">
        <title>Complete genome sequence of Schizopora paradoxa KUC8140, a cosmopolitan wood degrader in East Asia.</title>
        <authorList>
            <consortium name="DOE Joint Genome Institute"/>
            <person name="Min B."/>
            <person name="Park H."/>
            <person name="Jang Y."/>
            <person name="Kim J.-J."/>
            <person name="Kim K.H."/>
            <person name="Pangilinan J."/>
            <person name="Lipzen A."/>
            <person name="Riley R."/>
            <person name="Grigoriev I.V."/>
            <person name="Spatafora J.W."/>
            <person name="Choi I.-G."/>
        </authorList>
    </citation>
    <scope>NUCLEOTIDE SEQUENCE [LARGE SCALE GENOMIC DNA]</scope>
    <source>
        <strain evidence="6 7">KUC8140</strain>
    </source>
</reference>
<accession>A0A0H2RTV5</accession>
<dbReference type="InterPro" id="IPR002893">
    <property type="entry name" value="Znf_MYND"/>
</dbReference>
<dbReference type="Gene3D" id="6.10.140.2220">
    <property type="match status" value="1"/>
</dbReference>
<dbReference type="STRING" id="27342.A0A0H2RTV5"/>
<evidence type="ECO:0000256" key="3">
    <source>
        <dbReference type="ARBA" id="ARBA00022833"/>
    </source>
</evidence>
<evidence type="ECO:0000256" key="2">
    <source>
        <dbReference type="ARBA" id="ARBA00022771"/>
    </source>
</evidence>
<evidence type="ECO:0000313" key="7">
    <source>
        <dbReference type="Proteomes" id="UP000053477"/>
    </source>
</evidence>
<dbReference type="Pfam" id="PF01753">
    <property type="entry name" value="zf-MYND"/>
    <property type="match status" value="1"/>
</dbReference>
<organism evidence="6 7">
    <name type="scientific">Schizopora paradoxa</name>
    <dbReference type="NCBI Taxonomy" id="27342"/>
    <lineage>
        <taxon>Eukaryota</taxon>
        <taxon>Fungi</taxon>
        <taxon>Dikarya</taxon>
        <taxon>Basidiomycota</taxon>
        <taxon>Agaricomycotina</taxon>
        <taxon>Agaricomycetes</taxon>
        <taxon>Hymenochaetales</taxon>
        <taxon>Schizoporaceae</taxon>
        <taxon>Schizopora</taxon>
    </lineage>
</organism>
<evidence type="ECO:0000313" key="6">
    <source>
        <dbReference type="EMBL" id="KLO15017.1"/>
    </source>
</evidence>
<evidence type="ECO:0000259" key="5">
    <source>
        <dbReference type="PROSITE" id="PS50865"/>
    </source>
</evidence>
<protein>
    <recommendedName>
        <fullName evidence="5">MYND-type domain-containing protein</fullName>
    </recommendedName>
</protein>
<gene>
    <name evidence="6" type="ORF">SCHPADRAFT_996133</name>
</gene>